<dbReference type="EC" id="2.3.1.286" evidence="3"/>
<comment type="catalytic activity">
    <reaction evidence="3">
        <text>N(6)-acetyl-L-lysyl-[protein] + NAD(+) + H2O = 2''-O-acetyl-ADP-D-ribose + nicotinamide + L-lysyl-[protein]</text>
        <dbReference type="Rhea" id="RHEA:43636"/>
        <dbReference type="Rhea" id="RHEA-COMP:9752"/>
        <dbReference type="Rhea" id="RHEA-COMP:10731"/>
        <dbReference type="ChEBI" id="CHEBI:15377"/>
        <dbReference type="ChEBI" id="CHEBI:17154"/>
        <dbReference type="ChEBI" id="CHEBI:29969"/>
        <dbReference type="ChEBI" id="CHEBI:57540"/>
        <dbReference type="ChEBI" id="CHEBI:61930"/>
        <dbReference type="ChEBI" id="CHEBI:83767"/>
        <dbReference type="EC" id="2.3.1.286"/>
    </reaction>
</comment>
<dbReference type="Proteomes" id="UP000249115">
    <property type="component" value="Unassembled WGS sequence"/>
</dbReference>
<dbReference type="GO" id="GO:0017136">
    <property type="term" value="F:histone deacetylase activity, NAD-dependent"/>
    <property type="evidence" value="ECO:0007669"/>
    <property type="project" value="TreeGrafter"/>
</dbReference>
<dbReference type="GO" id="GO:0070403">
    <property type="term" value="F:NAD+ binding"/>
    <property type="evidence" value="ECO:0007669"/>
    <property type="project" value="UniProtKB-UniRule"/>
</dbReference>
<comment type="function">
    <text evidence="3">NAD-dependent lysine deacetylase and desuccinylase that specifically removes acetyl and succinyl groups on target proteins. Modulates the activities of several proteins which are inactive in their acylated form.</text>
</comment>
<feature type="domain" description="Deacetylase sirtuin-type" evidence="5">
    <location>
        <begin position="1"/>
        <end position="232"/>
    </location>
</feature>
<dbReference type="AlphaFoldDB" id="A0A2W7S0U4"/>
<comment type="subcellular location">
    <subcellularLocation>
        <location evidence="3">Cytoplasm</location>
    </subcellularLocation>
</comment>
<dbReference type="EMBL" id="QKZU01000001">
    <property type="protein sequence ID" value="PZX61037.1"/>
    <property type="molecule type" value="Genomic_DNA"/>
</dbReference>
<protein>
    <recommendedName>
        <fullName evidence="3">NAD-dependent protein deacylase</fullName>
        <ecNumber evidence="3">2.3.1.286</ecNumber>
    </recommendedName>
    <alternativeName>
        <fullName evidence="3">Regulatory protein SIR2 homolog</fullName>
    </alternativeName>
</protein>
<comment type="caution">
    <text evidence="6">The sequence shown here is derived from an EMBL/GenBank/DDBJ whole genome shotgun (WGS) entry which is preliminary data.</text>
</comment>
<comment type="domain">
    <text evidence="3">2 residues (Tyr-56 and Arg-59) present in a large hydrophobic pocket are probably involved in substrate specificity. They are important for desuccinylation activity, but dispensable for deacetylation activity.</text>
</comment>
<feature type="binding site" evidence="3">
    <location>
        <position position="56"/>
    </location>
    <ligand>
        <name>substrate</name>
    </ligand>
</feature>
<dbReference type="PANTHER" id="PTHR11085:SF4">
    <property type="entry name" value="NAD-DEPENDENT PROTEIN DEACYLASE"/>
    <property type="match status" value="1"/>
</dbReference>
<dbReference type="InterPro" id="IPR026591">
    <property type="entry name" value="Sirtuin_cat_small_dom_sf"/>
</dbReference>
<organism evidence="6 8">
    <name type="scientific">Algoriphagus ratkowskyi</name>
    <dbReference type="NCBI Taxonomy" id="57028"/>
    <lineage>
        <taxon>Bacteria</taxon>
        <taxon>Pseudomonadati</taxon>
        <taxon>Bacteroidota</taxon>
        <taxon>Cytophagia</taxon>
        <taxon>Cytophagales</taxon>
        <taxon>Cyclobacteriaceae</taxon>
        <taxon>Algoriphagus</taxon>
    </lineage>
</organism>
<comment type="similarity">
    <text evidence="3">Belongs to the sirtuin family. Class III subfamily.</text>
</comment>
<dbReference type="SUPFAM" id="SSF52467">
    <property type="entry name" value="DHS-like NAD/FAD-binding domain"/>
    <property type="match status" value="1"/>
</dbReference>
<evidence type="ECO:0000256" key="3">
    <source>
        <dbReference type="HAMAP-Rule" id="MF_01121"/>
    </source>
</evidence>
<comment type="catalytic activity">
    <reaction evidence="3">
        <text>N(6)-succinyl-L-lysyl-[protein] + NAD(+) + H2O = 2''-O-succinyl-ADP-D-ribose + nicotinamide + L-lysyl-[protein]</text>
        <dbReference type="Rhea" id="RHEA:47668"/>
        <dbReference type="Rhea" id="RHEA-COMP:9752"/>
        <dbReference type="Rhea" id="RHEA-COMP:11877"/>
        <dbReference type="ChEBI" id="CHEBI:15377"/>
        <dbReference type="ChEBI" id="CHEBI:17154"/>
        <dbReference type="ChEBI" id="CHEBI:29969"/>
        <dbReference type="ChEBI" id="CHEBI:57540"/>
        <dbReference type="ChEBI" id="CHEBI:87830"/>
        <dbReference type="ChEBI" id="CHEBI:87832"/>
    </reaction>
</comment>
<reference evidence="6 8" key="1">
    <citation type="submission" date="2018-06" db="EMBL/GenBank/DDBJ databases">
        <title>Genomic Encyclopedia of Archaeal and Bacterial Type Strains, Phase II (KMG-II): from individual species to whole genera.</title>
        <authorList>
            <person name="Goeker M."/>
        </authorList>
    </citation>
    <scope>NUCLEOTIDE SEQUENCE [LARGE SCALE GENOMIC DNA]</scope>
    <source>
        <strain evidence="6 8">DSM 22686</strain>
    </source>
</reference>
<dbReference type="CDD" id="cd01412">
    <property type="entry name" value="SIRT5_Af1_CobB"/>
    <property type="match status" value="1"/>
</dbReference>
<dbReference type="GO" id="GO:0036054">
    <property type="term" value="F:protein-malonyllysine demalonylase activity"/>
    <property type="evidence" value="ECO:0007669"/>
    <property type="project" value="InterPro"/>
</dbReference>
<keyword evidence="2 3" id="KW-0520">NAD</keyword>
<gene>
    <name evidence="3" type="primary">cobB</name>
    <name evidence="7" type="ORF">ESW18_02755</name>
    <name evidence="6" type="ORF">LV84_00025</name>
</gene>
<dbReference type="EMBL" id="VORV01000002">
    <property type="protein sequence ID" value="TXD79174.1"/>
    <property type="molecule type" value="Genomic_DNA"/>
</dbReference>
<sequence length="232" mass="25971">MSKKKHLVVLSGAGISAESGIKTFRDSGGLWEGHDVMEVASPEGWRNNQELVQDFYNQRRKQLLTCEPNQAHYILADLEKDFEVSIITQNVDDLHERAGSSHVIHLHGELKKSQSTLDPTLVYDLDHWEIKKGDKCEKGSQLRPHIVWFGEQVPKMEEAMELAASADLFVVIGTSLQVYPAAGLVSYVAAGSKIYVIDPIMPEVNFRRKVITILESATNGVKTLEKMIKSEI</sequence>
<dbReference type="OrthoDB" id="9800582at2"/>
<feature type="binding site" evidence="3">
    <location>
        <position position="59"/>
    </location>
    <ligand>
        <name>substrate</name>
    </ligand>
</feature>
<accession>A0A2W7S0U4</accession>
<evidence type="ECO:0000256" key="1">
    <source>
        <dbReference type="ARBA" id="ARBA00022679"/>
    </source>
</evidence>
<dbReference type="Gene3D" id="3.30.1600.10">
    <property type="entry name" value="SIR2/SIRT2 'Small Domain"/>
    <property type="match status" value="1"/>
</dbReference>
<comment type="caution">
    <text evidence="3 4">Lacks conserved residue(s) required for the propagation of feature annotation.</text>
</comment>
<dbReference type="InterPro" id="IPR026590">
    <property type="entry name" value="Ssirtuin_cat_dom"/>
</dbReference>
<dbReference type="InterPro" id="IPR029035">
    <property type="entry name" value="DHS-like_NAD/FAD-binding_dom"/>
</dbReference>
<evidence type="ECO:0000313" key="7">
    <source>
        <dbReference type="EMBL" id="TXD79174.1"/>
    </source>
</evidence>
<evidence type="ECO:0000256" key="2">
    <source>
        <dbReference type="ARBA" id="ARBA00023027"/>
    </source>
</evidence>
<feature type="binding site" evidence="3">
    <location>
        <begin position="89"/>
        <end position="92"/>
    </location>
    <ligand>
        <name>NAD(+)</name>
        <dbReference type="ChEBI" id="CHEBI:57540"/>
    </ligand>
</feature>
<evidence type="ECO:0000313" key="6">
    <source>
        <dbReference type="EMBL" id="PZX61037.1"/>
    </source>
</evidence>
<dbReference type="InterPro" id="IPR027546">
    <property type="entry name" value="Sirtuin_class_III"/>
</dbReference>
<evidence type="ECO:0000313" key="9">
    <source>
        <dbReference type="Proteomes" id="UP000321927"/>
    </source>
</evidence>
<evidence type="ECO:0000259" key="5">
    <source>
        <dbReference type="PROSITE" id="PS50305"/>
    </source>
</evidence>
<dbReference type="RefSeq" id="WP_086498124.1">
    <property type="nucleotide sequence ID" value="NZ_MSSV01000001.1"/>
</dbReference>
<feature type="binding site" evidence="3">
    <location>
        <begin position="12"/>
        <end position="31"/>
    </location>
    <ligand>
        <name>NAD(+)</name>
        <dbReference type="ChEBI" id="CHEBI:57540"/>
    </ligand>
</feature>
<dbReference type="InterPro" id="IPR050134">
    <property type="entry name" value="NAD-dep_sirtuin_deacylases"/>
</dbReference>
<dbReference type="GO" id="GO:0036055">
    <property type="term" value="F:protein-succinyllysine desuccinylase activity"/>
    <property type="evidence" value="ECO:0007669"/>
    <property type="project" value="UniProtKB-UniRule"/>
</dbReference>
<proteinExistence type="inferred from homology"/>
<dbReference type="Gene3D" id="3.40.50.1220">
    <property type="entry name" value="TPP-binding domain"/>
    <property type="match status" value="1"/>
</dbReference>
<dbReference type="InterPro" id="IPR003000">
    <property type="entry name" value="Sirtuin"/>
</dbReference>
<name>A0A2W7S0U4_9BACT</name>
<dbReference type="PROSITE" id="PS50305">
    <property type="entry name" value="SIRTUIN"/>
    <property type="match status" value="1"/>
</dbReference>
<dbReference type="Proteomes" id="UP000321927">
    <property type="component" value="Unassembled WGS sequence"/>
</dbReference>
<keyword evidence="1" id="KW-0808">Transferase</keyword>
<keyword evidence="3" id="KW-0963">Cytoplasm</keyword>
<reference evidence="7 9" key="2">
    <citation type="submission" date="2019-08" db="EMBL/GenBank/DDBJ databases">
        <title>Genome of Algoriphagus ratkowskyi IC026.</title>
        <authorList>
            <person name="Bowman J.P."/>
        </authorList>
    </citation>
    <scope>NUCLEOTIDE SEQUENCE [LARGE SCALE GENOMIC DNA]</scope>
    <source>
        <strain evidence="7 9">IC026</strain>
    </source>
</reference>
<evidence type="ECO:0000313" key="8">
    <source>
        <dbReference type="Proteomes" id="UP000249115"/>
    </source>
</evidence>
<feature type="active site" description="Proton acceptor" evidence="3">
    <location>
        <position position="107"/>
    </location>
</feature>
<keyword evidence="9" id="KW-1185">Reference proteome</keyword>
<feature type="binding site" evidence="3">
    <location>
        <position position="210"/>
    </location>
    <ligand>
        <name>NAD(+)</name>
        <dbReference type="ChEBI" id="CHEBI:57540"/>
    </ligand>
</feature>
<feature type="binding site" evidence="3">
    <location>
        <begin position="173"/>
        <end position="175"/>
    </location>
    <ligand>
        <name>NAD(+)</name>
        <dbReference type="ChEBI" id="CHEBI:57540"/>
    </ligand>
</feature>
<dbReference type="PANTHER" id="PTHR11085">
    <property type="entry name" value="NAD-DEPENDENT PROTEIN DEACYLASE SIRTUIN-5, MITOCHONDRIAL-RELATED"/>
    <property type="match status" value="1"/>
</dbReference>
<dbReference type="GO" id="GO:0005737">
    <property type="term" value="C:cytoplasm"/>
    <property type="evidence" value="ECO:0007669"/>
    <property type="project" value="UniProtKB-SubCell"/>
</dbReference>
<dbReference type="HAMAP" id="MF_01121">
    <property type="entry name" value="Sirtuin_ClassIII"/>
    <property type="match status" value="1"/>
</dbReference>
<evidence type="ECO:0000256" key="4">
    <source>
        <dbReference type="PROSITE-ProRule" id="PRU00236"/>
    </source>
</evidence>
<dbReference type="Pfam" id="PF02146">
    <property type="entry name" value="SIR2"/>
    <property type="match status" value="1"/>
</dbReference>